<name>A0A448Z0D3_9STRA</name>
<dbReference type="CDD" id="cd00834">
    <property type="entry name" value="KAS_I_II"/>
    <property type="match status" value="1"/>
</dbReference>
<evidence type="ECO:0000256" key="4">
    <source>
        <dbReference type="RuleBase" id="RU003694"/>
    </source>
</evidence>
<dbReference type="GO" id="GO:0004315">
    <property type="term" value="F:3-oxoacyl-[acyl-carrier-protein] synthase activity"/>
    <property type="evidence" value="ECO:0007669"/>
    <property type="project" value="UniProtKB-EC"/>
</dbReference>
<dbReference type="PANTHER" id="PTHR11712:SF336">
    <property type="entry name" value="3-OXOACYL-[ACYL-CARRIER-PROTEIN] SYNTHASE, MITOCHONDRIAL"/>
    <property type="match status" value="1"/>
</dbReference>
<dbReference type="SMART" id="SM00825">
    <property type="entry name" value="PKS_KS"/>
    <property type="match status" value="1"/>
</dbReference>
<dbReference type="InterPro" id="IPR018201">
    <property type="entry name" value="Ketoacyl_synth_AS"/>
</dbReference>
<dbReference type="AlphaFoldDB" id="A0A448Z0D3"/>
<feature type="domain" description="Ketosynthase family 3 (KS3)" evidence="5">
    <location>
        <begin position="15"/>
        <end position="511"/>
    </location>
</feature>
<dbReference type="EMBL" id="CAACVS010000060">
    <property type="protein sequence ID" value="VEU35533.1"/>
    <property type="molecule type" value="Genomic_DNA"/>
</dbReference>
<proteinExistence type="inferred from homology"/>
<gene>
    <name evidence="6" type="ORF">PSNMU_V1.4_AUG-EV-PASAV3_0021820</name>
</gene>
<dbReference type="InterPro" id="IPR014031">
    <property type="entry name" value="Ketoacyl_synth_C"/>
</dbReference>
<dbReference type="GO" id="GO:0005739">
    <property type="term" value="C:mitochondrion"/>
    <property type="evidence" value="ECO:0007669"/>
    <property type="project" value="TreeGrafter"/>
</dbReference>
<dbReference type="InterPro" id="IPR016039">
    <property type="entry name" value="Thiolase-like"/>
</dbReference>
<dbReference type="OrthoDB" id="5334845at2759"/>
<evidence type="ECO:0000256" key="3">
    <source>
        <dbReference type="ARBA" id="ARBA00022679"/>
    </source>
</evidence>
<dbReference type="InterPro" id="IPR000794">
    <property type="entry name" value="Beta-ketoacyl_synthase"/>
</dbReference>
<dbReference type="PROSITE" id="PS00606">
    <property type="entry name" value="KS3_1"/>
    <property type="match status" value="1"/>
</dbReference>
<dbReference type="Pfam" id="PF02801">
    <property type="entry name" value="Ketoacyl-synt_C"/>
    <property type="match status" value="1"/>
</dbReference>
<dbReference type="Pfam" id="PF00109">
    <property type="entry name" value="ketoacyl-synt"/>
    <property type="match status" value="1"/>
</dbReference>
<dbReference type="Proteomes" id="UP000291116">
    <property type="component" value="Unassembled WGS sequence"/>
</dbReference>
<organism evidence="6 7">
    <name type="scientific">Pseudo-nitzschia multistriata</name>
    <dbReference type="NCBI Taxonomy" id="183589"/>
    <lineage>
        <taxon>Eukaryota</taxon>
        <taxon>Sar</taxon>
        <taxon>Stramenopiles</taxon>
        <taxon>Ochrophyta</taxon>
        <taxon>Bacillariophyta</taxon>
        <taxon>Bacillariophyceae</taxon>
        <taxon>Bacillariophycidae</taxon>
        <taxon>Bacillariales</taxon>
        <taxon>Bacillariaceae</taxon>
        <taxon>Pseudo-nitzschia</taxon>
    </lineage>
</organism>
<evidence type="ECO:0000313" key="6">
    <source>
        <dbReference type="EMBL" id="VEU35533.1"/>
    </source>
</evidence>
<comment type="similarity">
    <text evidence="1 4">Belongs to the thiolase-like superfamily. Beta-ketoacyl-ACP synthases family.</text>
</comment>
<keyword evidence="7" id="KW-1185">Reference proteome</keyword>
<dbReference type="EC" id="2.3.1.41" evidence="2"/>
<evidence type="ECO:0000259" key="5">
    <source>
        <dbReference type="PROSITE" id="PS52004"/>
    </source>
</evidence>
<dbReference type="PANTHER" id="PTHR11712">
    <property type="entry name" value="POLYKETIDE SYNTHASE-RELATED"/>
    <property type="match status" value="1"/>
</dbReference>
<dbReference type="InterPro" id="IPR014030">
    <property type="entry name" value="Ketoacyl_synth_N"/>
</dbReference>
<accession>A0A448Z0D3</accession>
<dbReference type="GO" id="GO:0006633">
    <property type="term" value="P:fatty acid biosynthetic process"/>
    <property type="evidence" value="ECO:0007669"/>
    <property type="project" value="InterPro"/>
</dbReference>
<dbReference type="PROSITE" id="PS52004">
    <property type="entry name" value="KS3_2"/>
    <property type="match status" value="1"/>
</dbReference>
<dbReference type="SUPFAM" id="SSF53901">
    <property type="entry name" value="Thiolase-like"/>
    <property type="match status" value="2"/>
</dbReference>
<dbReference type="Gene3D" id="3.40.47.10">
    <property type="match status" value="1"/>
</dbReference>
<evidence type="ECO:0000256" key="2">
    <source>
        <dbReference type="ARBA" id="ARBA00013191"/>
    </source>
</evidence>
<reference evidence="6 7" key="1">
    <citation type="submission" date="2019-01" db="EMBL/GenBank/DDBJ databases">
        <authorList>
            <person name="Ferrante I. M."/>
        </authorList>
    </citation>
    <scope>NUCLEOTIDE SEQUENCE [LARGE SCALE GENOMIC DNA]</scope>
    <source>
        <strain evidence="6 7">B856</strain>
    </source>
</reference>
<dbReference type="InterPro" id="IPR020841">
    <property type="entry name" value="PKS_Beta-ketoAc_synthase_dom"/>
</dbReference>
<evidence type="ECO:0000313" key="7">
    <source>
        <dbReference type="Proteomes" id="UP000291116"/>
    </source>
</evidence>
<sequence length="522" mass="56092">MQRFCGLADGVHRGPRRVVVTGIGMVSPLGNTLEDAWKQLVGDDMDCEGTGSQCGAMSLEETLLRFQNLSPDRFEREWKIARSLPCQVVAPVRGLEEAFLEGAGKKEESSGDSLSWNPRTTARFVQMALLAGSQAMRQANLLNWLNNVDKNREQGMREPTYNYNHRRNRFGVCVGSGMSAVREIGNAWDIVGGGRIRKLSPHFIPKVLTNSAAGRLSLEYGLRGPNLAPSTACAASAHAIGDALRAIQSGAADLMLAGGAEASIEPLGLAGFSRLRALSTSFNDTPEEASRPFDPDRDGFVMGEGAAILVLEELEHAKERMRLDAGQKGIATTRILAEVTGYAATGDAFHVTAPDEAGRGAERSMMLALQEDSYVSNSEVPIGYINAHATSTPKGDEIEAAVVDRVLGHSEKAMDPPLECYMSSTKGATGHLLGAAGALEAAFTVMSLVDQRIPPTLNLSVDSEVNRNGTNRSLFTHVTGTKGIRPTADIEMAMSNSFGFGGTNASLVFRRYEDDRDSEKKK</sequence>
<evidence type="ECO:0000256" key="1">
    <source>
        <dbReference type="ARBA" id="ARBA00008467"/>
    </source>
</evidence>
<keyword evidence="3 4" id="KW-0808">Transferase</keyword>
<protein>
    <recommendedName>
        <fullName evidence="2">beta-ketoacyl-[acyl-carrier-protein] synthase I</fullName>
        <ecNumber evidence="2">2.3.1.41</ecNumber>
    </recommendedName>
</protein>